<comment type="caution">
    <text evidence="1">The sequence shown here is derived from an EMBL/GenBank/DDBJ whole genome shotgun (WGS) entry which is preliminary data.</text>
</comment>
<evidence type="ECO:0000313" key="1">
    <source>
        <dbReference type="EMBL" id="KAA6307542.1"/>
    </source>
</evidence>
<name>A0A5J4PDZ1_9ZZZZ</name>
<keyword evidence="1" id="KW-0456">Lyase</keyword>
<dbReference type="SUPFAM" id="SSF51735">
    <property type="entry name" value="NAD(P)-binding Rossmann-fold domains"/>
    <property type="match status" value="1"/>
</dbReference>
<protein>
    <submittedName>
        <fullName evidence="1">CDP-glucose 4 6-dehydratase</fullName>
        <ecNumber evidence="1">4.2.1.45</ecNumber>
    </submittedName>
</protein>
<proteinExistence type="predicted"/>
<dbReference type="EC" id="4.2.1.45" evidence="1"/>
<dbReference type="GO" id="GO:0047733">
    <property type="term" value="F:CDP-glucose 4,6-dehydratase activity"/>
    <property type="evidence" value="ECO:0007669"/>
    <property type="project" value="UniProtKB-EC"/>
</dbReference>
<dbReference type="InterPro" id="IPR036291">
    <property type="entry name" value="NAD(P)-bd_dom_sf"/>
</dbReference>
<dbReference type="Gene3D" id="3.90.25.10">
    <property type="entry name" value="UDP-galactose 4-epimerase, domain 1"/>
    <property type="match status" value="1"/>
</dbReference>
<sequence length="165" mass="18906">MASVRAGNVIGGGDWAVDRIVPDCIRALEADKPIEIRNPKAIRPWQHVLDPLSGYLLLAKKMWEEPTKYCEGWNFGPRIESIATVWEVAEKVVENYGKGELRDVSAPNILHEANLLMLDVSKAKVRLRWEAKMGIKKSIETAVEWYKRYIKEDSYSICVEQIKKH</sequence>
<dbReference type="AlphaFoldDB" id="A0A5J4PDZ1"/>
<accession>A0A5J4PDZ1</accession>
<reference evidence="1" key="1">
    <citation type="submission" date="2019-03" db="EMBL/GenBank/DDBJ databases">
        <title>Single cell metagenomics reveals metabolic interactions within the superorganism composed of flagellate Streblomastix strix and complex community of Bacteroidetes bacteria on its surface.</title>
        <authorList>
            <person name="Treitli S.C."/>
            <person name="Kolisko M."/>
            <person name="Husnik F."/>
            <person name="Keeling P."/>
            <person name="Hampl V."/>
        </authorList>
    </citation>
    <scope>NUCLEOTIDE SEQUENCE</scope>
    <source>
        <strain evidence="1">STM</strain>
    </source>
</reference>
<gene>
    <name evidence="1" type="ORF">EZS27_040786</name>
</gene>
<dbReference type="EMBL" id="SNRY01009096">
    <property type="protein sequence ID" value="KAA6307542.1"/>
    <property type="molecule type" value="Genomic_DNA"/>
</dbReference>
<organism evidence="1">
    <name type="scientific">termite gut metagenome</name>
    <dbReference type="NCBI Taxonomy" id="433724"/>
    <lineage>
        <taxon>unclassified sequences</taxon>
        <taxon>metagenomes</taxon>
        <taxon>organismal metagenomes</taxon>
    </lineage>
</organism>